<protein>
    <submittedName>
        <fullName evidence="2">Uncharacterized protein</fullName>
    </submittedName>
</protein>
<evidence type="ECO:0000313" key="3">
    <source>
        <dbReference type="Proteomes" id="UP000289856"/>
    </source>
</evidence>
<proteinExistence type="predicted"/>
<dbReference type="CDD" id="cd11532">
    <property type="entry name" value="NTP-PPase_COG4997"/>
    <property type="match status" value="1"/>
</dbReference>
<dbReference type="Proteomes" id="UP000289856">
    <property type="component" value="Chromosome"/>
</dbReference>
<dbReference type="RefSeq" id="WP_130604722.1">
    <property type="nucleotide sequence ID" value="NZ_AP019400.1"/>
</dbReference>
<organism evidence="2 3">
    <name type="scientific">Cohnella abietis</name>
    <dbReference type="NCBI Taxonomy" id="2507935"/>
    <lineage>
        <taxon>Bacteria</taxon>
        <taxon>Bacillati</taxon>
        <taxon>Bacillota</taxon>
        <taxon>Bacilli</taxon>
        <taxon>Bacillales</taxon>
        <taxon>Paenibacillaceae</taxon>
        <taxon>Cohnella</taxon>
    </lineage>
</organism>
<keyword evidence="1" id="KW-0175">Coiled coil</keyword>
<reference evidence="2 3" key="1">
    <citation type="submission" date="2019-01" db="EMBL/GenBank/DDBJ databases">
        <title>Complete genome sequence of Cohnella hallensis HS21 isolated from Korean fir (Abies koreana) rhizospheric soil.</title>
        <authorList>
            <person name="Jiang L."/>
            <person name="Kang S.W."/>
            <person name="Kim S."/>
            <person name="Jung J."/>
            <person name="Kim C.Y."/>
            <person name="Kim D.H."/>
            <person name="Kim S.W."/>
            <person name="Lee J."/>
        </authorList>
    </citation>
    <scope>NUCLEOTIDE SEQUENCE [LARGE SCALE GENOMIC DNA]</scope>
    <source>
        <strain evidence="2 3">HS21</strain>
    </source>
</reference>
<gene>
    <name evidence="2" type="ORF">KCTCHS21_01970</name>
</gene>
<sequence>MDEYVVMGKEWFDQTGTFEYDADLVGQKSIGLACLPSGWTPAYAVITTSVFMRWKLESTHDMMGRLSWLAPFLSGWVDKLAGSFSQVIIRSSAVNESLEDRGTYTSRVCDANCETVIGELNQLYHDFAEGSPHQEGPAIAYIIQGYLGRHRFGHLSNERRVQRNRNNWLYEIEGGDSATVPSRGVLTSNIKHSVGLLDSRLNYALRQVANYFYTKDQDQRVHLEWVHDHMNRLWLVQVDVEVTKPNSAPGSEWRTFETDEKLTDIRFSVFKSDYHVSDKWDKIKCIRDFRDAGIPYGEVFVLEEVEVLRELAGGSVSEKLLQDINYLLTYPIVIRTDVSKGKKKEGFLFPRTETAMSADVAIKFLLDKVQYFLKSGLDFPDFCFIAHRFIVSRSCAFAFSRPGSPQVIVDGSWGLPDGLLYYPHDTYHLTEGRKGLTLRKHIRCKVDYLDVDTVGNWVKKPSGDNWDWAESLKEHQLGLIFQHTRALAKQLNKPIQLMFFVGVHPNSGHPDVLPWFYTDHTIGAFTLDSSQRYGMKRELVTNDADLNELKRKLEKQFGKPNFMIQIKLTPQFLRNEKLLEEISSVAIAHSIPVELEGSILSHAYYILQKKGVRVLCPDVMDDDSLNDTQTFGKLVRDKIPELIQSHGERATVVQLSVVQRIAYLKAKAIEEALELNGETDPTKAFEELADLYEVMKALLQIYKRSFKELEEEAAQKRSIRGGFEQGIVLLETSNLPLLDVQAHGLFEVEKTSVLRMNYTDHEQELRLSLQPQLKDGCLTIPLVPSPIEKPNTSTTIHRLNGGYEVAVKYQGKSVEVSIQEAGNGDIDPNQLTLF</sequence>
<accession>A0A3T1CY90</accession>
<dbReference type="InterPro" id="IPR038735">
    <property type="entry name" value="MSMEG_1276-like_NTP-PPase_dom"/>
</dbReference>
<dbReference type="AlphaFoldDB" id="A0A3T1CY90"/>
<dbReference type="KEGG" id="cohn:KCTCHS21_01970"/>
<evidence type="ECO:0000256" key="1">
    <source>
        <dbReference type="SAM" id="Coils"/>
    </source>
</evidence>
<name>A0A3T1CY90_9BACL</name>
<keyword evidence="3" id="KW-1185">Reference proteome</keyword>
<evidence type="ECO:0000313" key="2">
    <source>
        <dbReference type="EMBL" id="BBI30798.1"/>
    </source>
</evidence>
<dbReference type="EMBL" id="AP019400">
    <property type="protein sequence ID" value="BBI30798.1"/>
    <property type="molecule type" value="Genomic_DNA"/>
</dbReference>
<dbReference type="OrthoDB" id="9813491at2"/>
<feature type="coiled-coil region" evidence="1">
    <location>
        <begin position="692"/>
        <end position="719"/>
    </location>
</feature>